<dbReference type="Proteomes" id="UP000199081">
    <property type="component" value="Unassembled WGS sequence"/>
</dbReference>
<reference evidence="5" key="1">
    <citation type="submission" date="2016-10" db="EMBL/GenBank/DDBJ databases">
        <authorList>
            <person name="Varghese N."/>
            <person name="Submissions S."/>
        </authorList>
    </citation>
    <scope>NUCLEOTIDE SEQUENCE [LARGE SCALE GENOMIC DNA]</scope>
    <source>
        <strain evidence="5">DSM 19183</strain>
    </source>
</reference>
<dbReference type="EMBL" id="FNZU01000007">
    <property type="protein sequence ID" value="SEK85128.1"/>
    <property type="molecule type" value="Genomic_DNA"/>
</dbReference>
<dbReference type="OrthoDB" id="2166913at2"/>
<proteinExistence type="predicted"/>
<feature type="signal peptide" evidence="2">
    <location>
        <begin position="1"/>
        <end position="21"/>
    </location>
</feature>
<keyword evidence="5" id="KW-1185">Reference proteome</keyword>
<evidence type="ECO:0000313" key="5">
    <source>
        <dbReference type="Proteomes" id="UP000199081"/>
    </source>
</evidence>
<accession>A0A1H7KE58</accession>
<keyword evidence="2" id="KW-0732">Signal</keyword>
<evidence type="ECO:0000256" key="2">
    <source>
        <dbReference type="SAM" id="SignalP"/>
    </source>
</evidence>
<protein>
    <submittedName>
        <fullName evidence="4">Peptidase propeptide and YPEB domain-containing protein</fullName>
    </submittedName>
</protein>
<gene>
    <name evidence="4" type="ORF">SAMN04488099_10796</name>
</gene>
<feature type="compositionally biased region" description="Acidic residues" evidence="1">
    <location>
        <begin position="69"/>
        <end position="82"/>
    </location>
</feature>
<feature type="domain" description="PepSY" evidence="3">
    <location>
        <begin position="94"/>
        <end position="151"/>
    </location>
</feature>
<dbReference type="Pfam" id="PF03413">
    <property type="entry name" value="PepSY"/>
    <property type="match status" value="2"/>
</dbReference>
<evidence type="ECO:0000259" key="3">
    <source>
        <dbReference type="Pfam" id="PF03413"/>
    </source>
</evidence>
<dbReference type="PROSITE" id="PS51257">
    <property type="entry name" value="PROKAR_LIPOPROTEIN"/>
    <property type="match status" value="1"/>
</dbReference>
<name>A0A1H7KE58_9LACT</name>
<organism evidence="4 5">
    <name type="scientific">Alkalibacterium pelagium</name>
    <dbReference type="NCBI Taxonomy" id="426702"/>
    <lineage>
        <taxon>Bacteria</taxon>
        <taxon>Bacillati</taxon>
        <taxon>Bacillota</taxon>
        <taxon>Bacilli</taxon>
        <taxon>Lactobacillales</taxon>
        <taxon>Carnobacteriaceae</taxon>
        <taxon>Alkalibacterium</taxon>
    </lineage>
</organism>
<evidence type="ECO:0000313" key="4">
    <source>
        <dbReference type="EMBL" id="SEK85128.1"/>
    </source>
</evidence>
<sequence>MSTSKAIRLGVLSLSASLLLAACGDNDTQDTTPVEDDTEQTDGDTDAGDDTAADNTGEDDTDGTAADNTPDDETDGAADDAADSQGIQGMTFSVSLDDAIDQFYETFGSEDINISEIQFNHDDGRYLYEFEGWDGQYEYELDIDAETGEIVQQEQDDDDDSDDILDLDGIISPQEAMGAALDASGSGYVEEWDLEVEDGRTIYDIDVEGGSDQQVDAQTGDVL</sequence>
<evidence type="ECO:0000256" key="1">
    <source>
        <dbReference type="SAM" id="MobiDB-lite"/>
    </source>
</evidence>
<dbReference type="InterPro" id="IPR025711">
    <property type="entry name" value="PepSY"/>
</dbReference>
<feature type="chain" id="PRO_5039486469" evidence="2">
    <location>
        <begin position="22"/>
        <end position="223"/>
    </location>
</feature>
<dbReference type="Gene3D" id="3.10.450.40">
    <property type="match status" value="2"/>
</dbReference>
<dbReference type="AlphaFoldDB" id="A0A1H7KE58"/>
<feature type="region of interest" description="Disordered" evidence="1">
    <location>
        <begin position="24"/>
        <end position="84"/>
    </location>
</feature>
<feature type="domain" description="PepSY" evidence="3">
    <location>
        <begin position="171"/>
        <end position="223"/>
    </location>
</feature>
<feature type="compositionally biased region" description="Acidic residues" evidence="1">
    <location>
        <begin position="33"/>
        <end position="62"/>
    </location>
</feature>
<dbReference type="STRING" id="426702.SAMN04488099_10796"/>
<dbReference type="RefSeq" id="WP_091480787.1">
    <property type="nucleotide sequence ID" value="NZ_BJYC01000010.1"/>
</dbReference>